<protein>
    <submittedName>
        <fullName evidence="1">Uncharacterized protein</fullName>
    </submittedName>
</protein>
<dbReference type="EMBL" id="MN739889">
    <property type="protein sequence ID" value="QHT76087.1"/>
    <property type="molecule type" value="Genomic_DNA"/>
</dbReference>
<proteinExistence type="predicted"/>
<dbReference type="AlphaFoldDB" id="A0A6C0H6P8"/>
<organism evidence="1">
    <name type="scientific">viral metagenome</name>
    <dbReference type="NCBI Taxonomy" id="1070528"/>
    <lineage>
        <taxon>unclassified sequences</taxon>
        <taxon>metagenomes</taxon>
        <taxon>organismal metagenomes</taxon>
    </lineage>
</organism>
<reference evidence="1" key="1">
    <citation type="journal article" date="2020" name="Nature">
        <title>Giant virus diversity and host interactions through global metagenomics.</title>
        <authorList>
            <person name="Schulz F."/>
            <person name="Roux S."/>
            <person name="Paez-Espino D."/>
            <person name="Jungbluth S."/>
            <person name="Walsh D.A."/>
            <person name="Denef V.J."/>
            <person name="McMahon K.D."/>
            <person name="Konstantinidis K.T."/>
            <person name="Eloe-Fadrosh E.A."/>
            <person name="Kyrpides N.C."/>
            <person name="Woyke T."/>
        </authorList>
    </citation>
    <scope>NUCLEOTIDE SEQUENCE</scope>
    <source>
        <strain evidence="1">GVMAG-M-3300023179-73</strain>
    </source>
</reference>
<evidence type="ECO:0000313" key="1">
    <source>
        <dbReference type="EMBL" id="QHT76087.1"/>
    </source>
</evidence>
<accession>A0A6C0H6P8</accession>
<sequence>MLLLVVGLVMVGISWLKSELRCPPPKIVYRYVPKHTLDVQFGEENSPSQIYQDMFTQSSPWQGGYELGKGKPTVTVANRPEA</sequence>
<name>A0A6C0H6P8_9ZZZZ</name>